<dbReference type="SUPFAM" id="SSF81301">
    <property type="entry name" value="Nucleotidyltransferase"/>
    <property type="match status" value="1"/>
</dbReference>
<dbReference type="AlphaFoldDB" id="A0A2H9T2S9"/>
<dbReference type="Pfam" id="PF18144">
    <property type="entry name" value="SMODS"/>
    <property type="match status" value="1"/>
</dbReference>
<dbReference type="InterPro" id="IPR006116">
    <property type="entry name" value="NT_2-5OAS_ClassI-CCAase"/>
</dbReference>
<comment type="caution">
    <text evidence="2">The sequence shown here is derived from an EMBL/GenBank/DDBJ whole genome shotgun (WGS) entry which is preliminary data.</text>
</comment>
<name>A0A2H9T2S9_9ZZZZ</name>
<dbReference type="Pfam" id="PF18134">
    <property type="entry name" value="AGS_C"/>
    <property type="match status" value="1"/>
</dbReference>
<dbReference type="CDD" id="cd05400">
    <property type="entry name" value="NT_2-5OAS_ClassI-CCAase"/>
    <property type="match status" value="1"/>
</dbReference>
<organism evidence="2">
    <name type="scientific">invertebrate metagenome</name>
    <dbReference type="NCBI Taxonomy" id="1711999"/>
    <lineage>
        <taxon>unclassified sequences</taxon>
        <taxon>metagenomes</taxon>
        <taxon>organismal metagenomes</taxon>
    </lineage>
</organism>
<reference evidence="2" key="1">
    <citation type="journal article" date="2017" name="Appl. Environ. Microbiol.">
        <title>Molecular characterization of an Endozoicomonas-like organism causing infection in king scallop Pecten maximus L.</title>
        <authorList>
            <person name="Cano I."/>
            <person name="van Aerle R."/>
            <person name="Ross S."/>
            <person name="Verner-Jeffreys D.W."/>
            <person name="Paley R.K."/>
            <person name="Rimmer G."/>
            <person name="Ryder D."/>
            <person name="Hooper P."/>
            <person name="Stone D."/>
            <person name="Feist S.W."/>
        </authorList>
    </citation>
    <scope>NUCLEOTIDE SEQUENCE</scope>
</reference>
<dbReference type="Gene3D" id="3.30.460.10">
    <property type="entry name" value="Beta Polymerase, domain 2"/>
    <property type="match status" value="1"/>
</dbReference>
<evidence type="ECO:0000259" key="1">
    <source>
        <dbReference type="Pfam" id="PF18134"/>
    </source>
</evidence>
<dbReference type="InterPro" id="IPR040511">
    <property type="entry name" value="AGS_C"/>
</dbReference>
<dbReference type="InterPro" id="IPR043519">
    <property type="entry name" value="NT_sf"/>
</dbReference>
<dbReference type="GO" id="GO:0016779">
    <property type="term" value="F:nucleotidyltransferase activity"/>
    <property type="evidence" value="ECO:0007669"/>
    <property type="project" value="InterPro"/>
</dbReference>
<protein>
    <recommendedName>
        <fullName evidence="1">Adenylyl/Guanylyl and SMODS C-terminal sensor domain-containing protein</fullName>
    </recommendedName>
</protein>
<dbReference type="EMBL" id="NSIT01000549">
    <property type="protein sequence ID" value="PJE77499.1"/>
    <property type="molecule type" value="Genomic_DNA"/>
</dbReference>
<feature type="domain" description="Adenylyl/Guanylyl and SMODS C-terminal sensor" evidence="1">
    <location>
        <begin position="304"/>
        <end position="432"/>
    </location>
</feature>
<dbReference type="PROSITE" id="PS50152">
    <property type="entry name" value="25A_SYNTH_3"/>
    <property type="match status" value="1"/>
</dbReference>
<sequence>MDVATTFEEFVGNLAVSNRSEISGRYKRIKKTLNKKYYDNESEILHSLQVGSYGRGTAIDGLSDLDMVFELPWDIYSRFNKYDGNGQSALLQEVKEEIKKTYPKTDVKGDGQVVVVSFRNYVVEVLPGFKNDDGSYKHPDSNDGGSWKTTKPRDEINEIDKLNKDSNGNLKNLCKMVRSWKNKVGAPMGGLLIDTLCYKFLEEKSEYKDRSFVYYDWYVRDFFEYLGSQKKDQDFWYAPGSNQKVYKKGNFIAKAKRAHKKCKEAIDKEKNKTVNDIWKDVFGHAFPASEKSIEKSNGSTYTYKNTEEFIEDQCNVDVRYELIIDCNVSQHGFRTEVLSIMLEKGFSLRVNKSLQFYVMKCNVPEPYTIKWKVRNVGSEAERKDQIRGEISVDGGTKSRKEKTSFRGGHFVECYVVRNGVCVARDRIDVPISTT</sequence>
<accession>A0A2H9T2S9</accession>
<proteinExistence type="predicted"/>
<evidence type="ECO:0000313" key="2">
    <source>
        <dbReference type="EMBL" id="PJE77499.1"/>
    </source>
</evidence>
<gene>
    <name evidence="2" type="ORF">CI610_03577</name>
</gene>